<gene>
    <name evidence="1" type="ORF">EBN03_04790</name>
</gene>
<name>A0A3M2LDH2_9NOCA</name>
<dbReference type="AlphaFoldDB" id="A0A3M2LDH2"/>
<dbReference type="OrthoDB" id="4703397at2"/>
<organism evidence="1 2">
    <name type="scientific">Nocardia stercoris</name>
    <dbReference type="NCBI Taxonomy" id="2483361"/>
    <lineage>
        <taxon>Bacteria</taxon>
        <taxon>Bacillati</taxon>
        <taxon>Actinomycetota</taxon>
        <taxon>Actinomycetes</taxon>
        <taxon>Mycobacteriales</taxon>
        <taxon>Nocardiaceae</taxon>
        <taxon>Nocardia</taxon>
    </lineage>
</organism>
<accession>A0A3M2LDH2</accession>
<sequence>MLWQREQTRCLVTPDTVRPGDAITVRFSADKPVDKVVAARVELGYTNFYSYRWAGRADAAAAAVTDTLSMLGEVGTNYGAERSTSDRVSVQTVPIELSDGVFRTAEVHFRVPSWAPASSPELVQWTCRLELDRHGRDLHVDGTFRVGSGPVTEAPSDRLIRLLGNASQLGIELGAPVVPAGGAVRGKLTVVAAGDLPDADIAVYLQRARLSHPLHRTPGGGEVFSLPIVELGKRIPIRAGQAVQLPFVIPVPADAAPTAEAVHSSIEWFVAARIYYKGISTAPERVRRAIVVTA</sequence>
<dbReference type="RefSeq" id="WP_122186538.1">
    <property type="nucleotide sequence ID" value="NZ_RFFH01000001.1"/>
</dbReference>
<reference evidence="1 2" key="1">
    <citation type="submission" date="2018-10" db="EMBL/GenBank/DDBJ databases">
        <title>Isolation from cow dung.</title>
        <authorList>
            <person name="Ling L."/>
        </authorList>
    </citation>
    <scope>NUCLEOTIDE SEQUENCE [LARGE SCALE GENOMIC DNA]</scope>
    <source>
        <strain evidence="1 2">NEAU-LL90</strain>
    </source>
</reference>
<proteinExistence type="predicted"/>
<dbReference type="EMBL" id="RFFH01000001">
    <property type="protein sequence ID" value="RMI35561.1"/>
    <property type="molecule type" value="Genomic_DNA"/>
</dbReference>
<dbReference type="Proteomes" id="UP000279275">
    <property type="component" value="Unassembled WGS sequence"/>
</dbReference>
<evidence type="ECO:0000313" key="2">
    <source>
        <dbReference type="Proteomes" id="UP000279275"/>
    </source>
</evidence>
<evidence type="ECO:0008006" key="3">
    <source>
        <dbReference type="Google" id="ProtNLM"/>
    </source>
</evidence>
<comment type="caution">
    <text evidence="1">The sequence shown here is derived from an EMBL/GenBank/DDBJ whole genome shotgun (WGS) entry which is preliminary data.</text>
</comment>
<keyword evidence="2" id="KW-1185">Reference proteome</keyword>
<evidence type="ECO:0000313" key="1">
    <source>
        <dbReference type="EMBL" id="RMI35561.1"/>
    </source>
</evidence>
<protein>
    <recommendedName>
        <fullName evidence="3">Arrestin-like N-terminal domain-containing protein</fullName>
    </recommendedName>
</protein>